<reference evidence="2" key="1">
    <citation type="submission" date="2025-08" db="UniProtKB">
        <authorList>
            <consortium name="RefSeq"/>
        </authorList>
    </citation>
    <scope>IDENTIFICATION</scope>
    <source>
        <tissue evidence="2">Total insect</tissue>
    </source>
</reference>
<name>A0A6P8YP72_THRPL</name>
<dbReference type="Proteomes" id="UP000515158">
    <property type="component" value="Unplaced"/>
</dbReference>
<dbReference type="KEGG" id="tpal:117643724"/>
<accession>A0A6P8YP72</accession>
<evidence type="ECO:0000313" key="1">
    <source>
        <dbReference type="Proteomes" id="UP000515158"/>
    </source>
</evidence>
<organism evidence="2">
    <name type="scientific">Thrips palmi</name>
    <name type="common">Melon thrips</name>
    <dbReference type="NCBI Taxonomy" id="161013"/>
    <lineage>
        <taxon>Eukaryota</taxon>
        <taxon>Metazoa</taxon>
        <taxon>Ecdysozoa</taxon>
        <taxon>Arthropoda</taxon>
        <taxon>Hexapoda</taxon>
        <taxon>Insecta</taxon>
        <taxon>Pterygota</taxon>
        <taxon>Neoptera</taxon>
        <taxon>Paraneoptera</taxon>
        <taxon>Thysanoptera</taxon>
        <taxon>Terebrantia</taxon>
        <taxon>Thripoidea</taxon>
        <taxon>Thripidae</taxon>
        <taxon>Thrips</taxon>
    </lineage>
</organism>
<dbReference type="OrthoDB" id="8245230at2759"/>
<protein>
    <submittedName>
        <fullName evidence="2">Uncharacterized protein LOC117643724 isoform X1</fullName>
    </submittedName>
</protein>
<dbReference type="SUPFAM" id="SSF48452">
    <property type="entry name" value="TPR-like"/>
    <property type="match status" value="1"/>
</dbReference>
<sequence>MSHTHLIFRTHVCYKYLVITTCFPITMSMDAVWKQLSCPSLWEESNGLPCIPMPLSVASNVFDELDASPTPWHRVLDMISVAYAYCTHKRQADAIALLRDCYVYLLPQPYCQHDCALLKQYRPAMRHVLDSFWAVLEWGRTEATTPSPMLLAFINTITPFQHLSPDLQAAVHAIHGGVTKIQHDVALSYLERCIMMNRLEGEWHWMKGNSFWCGDSAVEHLRMAHRLRPGPHTALTLAENLPLDKCRAEVAELLGEVLRLYPDHPYVLSHAGRLLLRVHGKTKTMFAEAERLLLRCRAAIGDRCFLRLRLGYLIQEQGGRADEAKRHYETACRLNPADAGNIRMNYMGDYSNCVPISLDNLSRMFK</sequence>
<dbReference type="Gene3D" id="1.25.40.10">
    <property type="entry name" value="Tetratricopeptide repeat domain"/>
    <property type="match status" value="1"/>
</dbReference>
<dbReference type="GeneID" id="117643724"/>
<dbReference type="InterPro" id="IPR011990">
    <property type="entry name" value="TPR-like_helical_dom_sf"/>
</dbReference>
<dbReference type="InParanoid" id="A0A6P8YP72"/>
<dbReference type="AlphaFoldDB" id="A0A6P8YP72"/>
<gene>
    <name evidence="2" type="primary">LOC117643724</name>
</gene>
<dbReference type="RefSeq" id="XP_034238676.1">
    <property type="nucleotide sequence ID" value="XM_034382785.1"/>
</dbReference>
<proteinExistence type="predicted"/>
<keyword evidence="1" id="KW-1185">Reference proteome</keyword>
<evidence type="ECO:0000313" key="2">
    <source>
        <dbReference type="RefSeq" id="XP_034238676.1"/>
    </source>
</evidence>